<dbReference type="InterPro" id="IPR002125">
    <property type="entry name" value="CMP_dCMP_dom"/>
</dbReference>
<dbReference type="PANTHER" id="PTHR11644">
    <property type="entry name" value="CYTIDINE DEAMINASE"/>
    <property type="match status" value="1"/>
</dbReference>
<dbReference type="SUPFAM" id="SSF53927">
    <property type="entry name" value="Cytidine deaminase-like"/>
    <property type="match status" value="1"/>
</dbReference>
<reference evidence="4" key="1">
    <citation type="submission" date="2018-05" db="EMBL/GenBank/DDBJ databases">
        <authorList>
            <person name="Nie L."/>
        </authorList>
    </citation>
    <scope>NUCLEOTIDE SEQUENCE [LARGE SCALE GENOMIC DNA]</scope>
    <source>
        <strain evidence="4">NL</strain>
    </source>
</reference>
<evidence type="ECO:0000313" key="4">
    <source>
        <dbReference type="Proteomes" id="UP000248553"/>
    </source>
</evidence>
<keyword evidence="4" id="KW-1185">Reference proteome</keyword>
<protein>
    <submittedName>
        <fullName evidence="3">Cytidine deaminase</fullName>
        <ecNumber evidence="3">3.5.4.5</ecNumber>
    </submittedName>
</protein>
<feature type="domain" description="CMP/dCMP-type deaminase" evidence="2">
    <location>
        <begin position="21"/>
        <end position="156"/>
    </location>
</feature>
<dbReference type="Gene3D" id="3.40.140.10">
    <property type="entry name" value="Cytidine Deaminase, domain 2"/>
    <property type="match status" value="1"/>
</dbReference>
<dbReference type="GO" id="GO:0005829">
    <property type="term" value="C:cytosol"/>
    <property type="evidence" value="ECO:0007669"/>
    <property type="project" value="TreeGrafter"/>
</dbReference>
<dbReference type="Pfam" id="PF00383">
    <property type="entry name" value="dCMP_cyt_deam_1"/>
    <property type="match status" value="1"/>
</dbReference>
<accession>A0A328BRY0</accession>
<evidence type="ECO:0000256" key="1">
    <source>
        <dbReference type="ARBA" id="ARBA00006576"/>
    </source>
</evidence>
<gene>
    <name evidence="3" type="ORF">DLM85_02815</name>
</gene>
<dbReference type="PANTHER" id="PTHR11644:SF2">
    <property type="entry name" value="CYTIDINE DEAMINASE"/>
    <property type="match status" value="1"/>
</dbReference>
<dbReference type="GO" id="GO:0055086">
    <property type="term" value="P:nucleobase-containing small molecule metabolic process"/>
    <property type="evidence" value="ECO:0007669"/>
    <property type="project" value="UniProtKB-ARBA"/>
</dbReference>
<name>A0A328BRY0_9BACT</name>
<dbReference type="OrthoDB" id="9795347at2"/>
<evidence type="ECO:0000259" key="2">
    <source>
        <dbReference type="PROSITE" id="PS51747"/>
    </source>
</evidence>
<dbReference type="Proteomes" id="UP000248553">
    <property type="component" value="Unassembled WGS sequence"/>
</dbReference>
<dbReference type="GO" id="GO:0004126">
    <property type="term" value="F:cytidine deaminase activity"/>
    <property type="evidence" value="ECO:0007669"/>
    <property type="project" value="UniProtKB-EC"/>
</dbReference>
<dbReference type="GO" id="GO:0072527">
    <property type="term" value="P:pyrimidine-containing compound metabolic process"/>
    <property type="evidence" value="ECO:0007669"/>
    <property type="project" value="UniProtKB-ARBA"/>
</dbReference>
<keyword evidence="3" id="KW-0378">Hydrolase</keyword>
<dbReference type="InterPro" id="IPR050202">
    <property type="entry name" value="Cyt/Deoxycyt_deaminase"/>
</dbReference>
<comment type="similarity">
    <text evidence="1">Belongs to the cytidine and deoxycytidylate deaminase family.</text>
</comment>
<sequence length="162" mass="17400">MAQTLNLTITADVLTPAELSADEARCWQAAQAATDHAYAPYSHFHVGAALLLDDDSIAWNTNQENAAYPSGLCAERTVLFGLNGQPGRTVKLMAVAARPQNGEFVAVTSCGACRQVMAESESRQAQPIPLLLPGPNGTIWRFRSLADLLPFQFMSDVLPARG</sequence>
<dbReference type="CDD" id="cd01283">
    <property type="entry name" value="cytidine_deaminase"/>
    <property type="match status" value="1"/>
</dbReference>
<organism evidence="3 4">
    <name type="scientific">Hymenobacter edaphi</name>
    <dbReference type="NCBI Taxonomy" id="2211146"/>
    <lineage>
        <taxon>Bacteria</taxon>
        <taxon>Pseudomonadati</taxon>
        <taxon>Bacteroidota</taxon>
        <taxon>Cytophagia</taxon>
        <taxon>Cytophagales</taxon>
        <taxon>Hymenobacteraceae</taxon>
        <taxon>Hymenobacter</taxon>
    </lineage>
</organism>
<proteinExistence type="inferred from homology"/>
<dbReference type="NCBIfam" id="NF004064">
    <property type="entry name" value="PRK05578.1"/>
    <property type="match status" value="1"/>
</dbReference>
<dbReference type="AlphaFoldDB" id="A0A328BRY0"/>
<comment type="caution">
    <text evidence="3">The sequence shown here is derived from an EMBL/GenBank/DDBJ whole genome shotgun (WGS) entry which is preliminary data.</text>
</comment>
<dbReference type="InterPro" id="IPR016193">
    <property type="entry name" value="Cytidine_deaminase-like"/>
</dbReference>
<dbReference type="PROSITE" id="PS51747">
    <property type="entry name" value="CYT_DCMP_DEAMINASES_2"/>
    <property type="match status" value="1"/>
</dbReference>
<dbReference type="EC" id="3.5.4.5" evidence="3"/>
<dbReference type="GO" id="GO:0008270">
    <property type="term" value="F:zinc ion binding"/>
    <property type="evidence" value="ECO:0007669"/>
    <property type="project" value="TreeGrafter"/>
</dbReference>
<evidence type="ECO:0000313" key="3">
    <source>
        <dbReference type="EMBL" id="RAK69803.1"/>
    </source>
</evidence>
<dbReference type="EMBL" id="QHKM01000001">
    <property type="protein sequence ID" value="RAK69803.1"/>
    <property type="molecule type" value="Genomic_DNA"/>
</dbReference>